<dbReference type="GO" id="GO:0004252">
    <property type="term" value="F:serine-type endopeptidase activity"/>
    <property type="evidence" value="ECO:0007669"/>
    <property type="project" value="InterPro"/>
</dbReference>
<feature type="compositionally biased region" description="Polar residues" evidence="5">
    <location>
        <begin position="1"/>
        <end position="10"/>
    </location>
</feature>
<evidence type="ECO:0000313" key="9">
    <source>
        <dbReference type="Proteomes" id="UP001165393"/>
    </source>
</evidence>
<dbReference type="InterPro" id="IPR051543">
    <property type="entry name" value="Serine_Peptidase_S9A"/>
</dbReference>
<comment type="similarity">
    <text evidence="1">Belongs to the peptidase S9A family.</text>
</comment>
<name>A0AA41W8S6_9GAMM</name>
<dbReference type="Pfam" id="PF00326">
    <property type="entry name" value="Peptidase_S9"/>
    <property type="match status" value="1"/>
</dbReference>
<dbReference type="PANTHER" id="PTHR11757">
    <property type="entry name" value="PROTEASE FAMILY S9A OLIGOPEPTIDASE"/>
    <property type="match status" value="1"/>
</dbReference>
<dbReference type="InterPro" id="IPR001375">
    <property type="entry name" value="Peptidase_S9_cat"/>
</dbReference>
<dbReference type="AlphaFoldDB" id="A0AA41W8S6"/>
<feature type="domain" description="Peptidase S9A N-terminal" evidence="7">
    <location>
        <begin position="19"/>
        <end position="419"/>
    </location>
</feature>
<gene>
    <name evidence="8" type="ORF">NAF29_17270</name>
</gene>
<dbReference type="SUPFAM" id="SSF50993">
    <property type="entry name" value="Peptidase/esterase 'gauge' domain"/>
    <property type="match status" value="1"/>
</dbReference>
<dbReference type="PANTHER" id="PTHR11757:SF19">
    <property type="entry name" value="PROLYL ENDOPEPTIDASE-LIKE"/>
    <property type="match status" value="1"/>
</dbReference>
<evidence type="ECO:0000256" key="1">
    <source>
        <dbReference type="ARBA" id="ARBA00005228"/>
    </source>
</evidence>
<dbReference type="InterPro" id="IPR002470">
    <property type="entry name" value="Peptidase_S9A"/>
</dbReference>
<dbReference type="PRINTS" id="PR00862">
    <property type="entry name" value="PROLIGOPTASE"/>
</dbReference>
<organism evidence="8 9">
    <name type="scientific">Echinimonas agarilytica</name>
    <dbReference type="NCBI Taxonomy" id="1215918"/>
    <lineage>
        <taxon>Bacteria</taxon>
        <taxon>Pseudomonadati</taxon>
        <taxon>Pseudomonadota</taxon>
        <taxon>Gammaproteobacteria</taxon>
        <taxon>Alteromonadales</taxon>
        <taxon>Echinimonadaceae</taxon>
        <taxon>Echinimonas</taxon>
    </lineage>
</organism>
<protein>
    <submittedName>
        <fullName evidence="8">S9 family peptidase</fullName>
    </submittedName>
</protein>
<evidence type="ECO:0000313" key="8">
    <source>
        <dbReference type="EMBL" id="MCM2681402.1"/>
    </source>
</evidence>
<evidence type="ECO:0000256" key="4">
    <source>
        <dbReference type="ARBA" id="ARBA00022825"/>
    </source>
</evidence>
<dbReference type="Gene3D" id="3.40.50.1820">
    <property type="entry name" value="alpha/beta hydrolase"/>
    <property type="match status" value="1"/>
</dbReference>
<accession>A0AA41W8S6</accession>
<comment type="caution">
    <text evidence="8">The sequence shown here is derived from an EMBL/GenBank/DDBJ whole genome shotgun (WGS) entry which is preliminary data.</text>
</comment>
<dbReference type="EMBL" id="JAMQGP010000010">
    <property type="protein sequence ID" value="MCM2681402.1"/>
    <property type="molecule type" value="Genomic_DNA"/>
</dbReference>
<reference evidence="8 9" key="1">
    <citation type="journal article" date="2013" name="Antonie Van Leeuwenhoek">
        <title>Echinimonas agarilytica gen. nov., sp. nov., a new gammaproteobacterium isolated from the sea urchin Strongylocentrotus intermedius.</title>
        <authorList>
            <person name="Nedashkovskaya O.I."/>
            <person name="Stenkova A.M."/>
            <person name="Zhukova N.V."/>
            <person name="Van Trappen S."/>
            <person name="Lee J.S."/>
            <person name="Kim S.B."/>
        </authorList>
    </citation>
    <scope>NUCLEOTIDE SEQUENCE [LARGE SCALE GENOMIC DNA]</scope>
    <source>
        <strain evidence="8 9">KMM 6351</strain>
    </source>
</reference>
<sequence length="698" mass="79883">MTSTSPSAHSKTLKPEAPMAKKVPHEMTIHGDTRIDNYYWLRDDSRTEPEILAHLQAEEDYAQAKLAHTKPLQEALFKELTERLKKDDNSVPIKRNGYWYQRRFEDGQEYAIQVRWADVEEGREQVLFDQNKLAQGQDYFALGDWDVSTDNSLLAYSTDTMSRRIYTIEFKSLDTGAMLPDKLEGTQGSVVWANDNKTLFYIRKDPVTLLGYQVFRHTLGTPQRDDVLVYQEDDKSFYTSIYKSMDHQYIEIFHNSTASTGVSVLPADSPEGEFKRLHPLEDNLEYSVQSLGDQFYIRTNWNAQNFKLMKANTQNIGDKSKWIDAVPHRQDTFLDDFIVFQSHLVLRERLNGQLQIRIIDLTDQSSQTVAFDDPVYMAGFSANEEISSDKIRLYYTSMTTPLSIYDVDLVTAEKELLKRDEILGDFTPSHYQSERIYVEARDGTSVPVSLVYRADRFKQDGANPLYLYAYGSYGSTRDPYFSASVLSLLDRGIIYAIAHVRGGQLLGRPWYDDGKLLNKKNTFNDFVDVTKSLGELKYADPGKIFAVGGSAGGLLMGAVVNQAPELYLGVAAHVPFVDVVTTMLDESIPLTTNEYDEWGNPNDKVYYDYMLSYSPYDQVKAQHYPHLLITTGLHDSQVQYFEPAKWVAKLRDMKTNDNQLLFHINMEAGHGGASGRFQRYHDLALEYAFYFDLLGIEE</sequence>
<keyword evidence="4" id="KW-0720">Serine protease</keyword>
<evidence type="ECO:0000256" key="5">
    <source>
        <dbReference type="SAM" id="MobiDB-lite"/>
    </source>
</evidence>
<evidence type="ECO:0000259" key="6">
    <source>
        <dbReference type="Pfam" id="PF00326"/>
    </source>
</evidence>
<feature type="region of interest" description="Disordered" evidence="5">
    <location>
        <begin position="1"/>
        <end position="21"/>
    </location>
</feature>
<evidence type="ECO:0000256" key="2">
    <source>
        <dbReference type="ARBA" id="ARBA00022670"/>
    </source>
</evidence>
<dbReference type="Pfam" id="PF02897">
    <property type="entry name" value="Peptidase_S9_N"/>
    <property type="match status" value="1"/>
</dbReference>
<dbReference type="SUPFAM" id="SSF53474">
    <property type="entry name" value="alpha/beta-Hydrolases"/>
    <property type="match status" value="1"/>
</dbReference>
<keyword evidence="3" id="KW-0378">Hydrolase</keyword>
<dbReference type="InterPro" id="IPR029058">
    <property type="entry name" value="AB_hydrolase_fold"/>
</dbReference>
<keyword evidence="2" id="KW-0645">Protease</keyword>
<evidence type="ECO:0000259" key="7">
    <source>
        <dbReference type="Pfam" id="PF02897"/>
    </source>
</evidence>
<keyword evidence="9" id="KW-1185">Reference proteome</keyword>
<dbReference type="Proteomes" id="UP001165393">
    <property type="component" value="Unassembled WGS sequence"/>
</dbReference>
<proteinExistence type="inferred from homology"/>
<dbReference type="Gene3D" id="2.130.10.120">
    <property type="entry name" value="Prolyl oligopeptidase, N-terminal domain"/>
    <property type="match status" value="1"/>
</dbReference>
<dbReference type="InterPro" id="IPR023302">
    <property type="entry name" value="Pept_S9A_N"/>
</dbReference>
<feature type="domain" description="Peptidase S9 prolyl oligopeptidase catalytic" evidence="6">
    <location>
        <begin position="480"/>
        <end position="695"/>
    </location>
</feature>
<dbReference type="GO" id="GO:0006508">
    <property type="term" value="P:proteolysis"/>
    <property type="evidence" value="ECO:0007669"/>
    <property type="project" value="UniProtKB-KW"/>
</dbReference>
<evidence type="ECO:0000256" key="3">
    <source>
        <dbReference type="ARBA" id="ARBA00022801"/>
    </source>
</evidence>